<protein>
    <submittedName>
        <fullName evidence="2">Uncharacterized protein</fullName>
    </submittedName>
</protein>
<feature type="signal peptide" evidence="1">
    <location>
        <begin position="1"/>
        <end position="19"/>
    </location>
</feature>
<gene>
    <name evidence="2" type="ORF">OCBIM_22001937mg</name>
</gene>
<dbReference type="AlphaFoldDB" id="A0A0L8HYT2"/>
<name>A0A0L8HYT2_OCTBM</name>
<dbReference type="EMBL" id="KQ416974">
    <property type="protein sequence ID" value="KOF94367.1"/>
    <property type="molecule type" value="Genomic_DNA"/>
</dbReference>
<organism evidence="2">
    <name type="scientific">Octopus bimaculoides</name>
    <name type="common">California two-spotted octopus</name>
    <dbReference type="NCBI Taxonomy" id="37653"/>
    <lineage>
        <taxon>Eukaryota</taxon>
        <taxon>Metazoa</taxon>
        <taxon>Spiralia</taxon>
        <taxon>Lophotrochozoa</taxon>
        <taxon>Mollusca</taxon>
        <taxon>Cephalopoda</taxon>
        <taxon>Coleoidea</taxon>
        <taxon>Octopodiformes</taxon>
        <taxon>Octopoda</taxon>
        <taxon>Incirrata</taxon>
        <taxon>Octopodidae</taxon>
        <taxon>Octopus</taxon>
    </lineage>
</organism>
<accession>A0A0L8HYT2</accession>
<reference evidence="2" key="1">
    <citation type="submission" date="2015-07" db="EMBL/GenBank/DDBJ databases">
        <title>MeaNS - Measles Nucleotide Surveillance Program.</title>
        <authorList>
            <person name="Tran T."/>
            <person name="Druce J."/>
        </authorList>
    </citation>
    <scope>NUCLEOTIDE SEQUENCE</scope>
    <source>
        <strain evidence="2">UCB-OBI-ISO-001</strain>
        <tissue evidence="2">Gonad</tissue>
    </source>
</reference>
<feature type="chain" id="PRO_5005584064" evidence="1">
    <location>
        <begin position="20"/>
        <end position="53"/>
    </location>
</feature>
<keyword evidence="1" id="KW-0732">Signal</keyword>
<evidence type="ECO:0000256" key="1">
    <source>
        <dbReference type="SAM" id="SignalP"/>
    </source>
</evidence>
<proteinExistence type="predicted"/>
<sequence length="53" mass="6293">MQFCMFCWLSSWLLATADSLVFSCCVHFYNSLLQQTSNQFHPLFHFIDILVKM</sequence>
<evidence type="ECO:0000313" key="2">
    <source>
        <dbReference type="EMBL" id="KOF94367.1"/>
    </source>
</evidence>